<evidence type="ECO:0000313" key="2">
    <source>
        <dbReference type="Proteomes" id="UP000283269"/>
    </source>
</evidence>
<gene>
    <name evidence="1" type="ORF">CVT25_007761</name>
</gene>
<keyword evidence="2" id="KW-1185">Reference proteome</keyword>
<sequence>MATDTVQDISLGLMHDSKITKINLYSGSLIPIRFLLLQAKLNSRYTTCPCHNHDSIRVEAALTLFRSQTGGARENTSTARGTKLLNVMEQATNALQHSNKVLQAIDKYIGKISIERIDIDKLGEPMNIYDTTDKK</sequence>
<dbReference type="Proteomes" id="UP000283269">
    <property type="component" value="Unassembled WGS sequence"/>
</dbReference>
<protein>
    <submittedName>
        <fullName evidence="1">Uncharacterized protein</fullName>
    </submittedName>
</protein>
<dbReference type="EMBL" id="NHYD01001644">
    <property type="protein sequence ID" value="PPQ90359.1"/>
    <property type="molecule type" value="Genomic_DNA"/>
</dbReference>
<dbReference type="STRING" id="93625.A0A409XHY0"/>
<accession>A0A409XHY0</accession>
<name>A0A409XHY0_PSICY</name>
<reference evidence="1 2" key="1">
    <citation type="journal article" date="2018" name="Evol. Lett.">
        <title>Horizontal gene cluster transfer increased hallucinogenic mushroom diversity.</title>
        <authorList>
            <person name="Reynolds H.T."/>
            <person name="Vijayakumar V."/>
            <person name="Gluck-Thaler E."/>
            <person name="Korotkin H.B."/>
            <person name="Matheny P.B."/>
            <person name="Slot J.C."/>
        </authorList>
    </citation>
    <scope>NUCLEOTIDE SEQUENCE [LARGE SCALE GENOMIC DNA]</scope>
    <source>
        <strain evidence="1 2">2631</strain>
    </source>
</reference>
<organism evidence="1 2">
    <name type="scientific">Psilocybe cyanescens</name>
    <dbReference type="NCBI Taxonomy" id="93625"/>
    <lineage>
        <taxon>Eukaryota</taxon>
        <taxon>Fungi</taxon>
        <taxon>Dikarya</taxon>
        <taxon>Basidiomycota</taxon>
        <taxon>Agaricomycotina</taxon>
        <taxon>Agaricomycetes</taxon>
        <taxon>Agaricomycetidae</taxon>
        <taxon>Agaricales</taxon>
        <taxon>Agaricineae</taxon>
        <taxon>Strophariaceae</taxon>
        <taxon>Psilocybe</taxon>
    </lineage>
</organism>
<dbReference type="InParanoid" id="A0A409XHY0"/>
<evidence type="ECO:0000313" key="1">
    <source>
        <dbReference type="EMBL" id="PPQ90359.1"/>
    </source>
</evidence>
<comment type="caution">
    <text evidence="1">The sequence shown here is derived from an EMBL/GenBank/DDBJ whole genome shotgun (WGS) entry which is preliminary data.</text>
</comment>
<dbReference type="AlphaFoldDB" id="A0A409XHY0"/>
<proteinExistence type="predicted"/>